<organism evidence="2 3">
    <name type="scientific">Kibdelosporangium aridum</name>
    <dbReference type="NCBI Taxonomy" id="2030"/>
    <lineage>
        <taxon>Bacteria</taxon>
        <taxon>Bacillati</taxon>
        <taxon>Actinomycetota</taxon>
        <taxon>Actinomycetes</taxon>
        <taxon>Pseudonocardiales</taxon>
        <taxon>Pseudonocardiaceae</taxon>
        <taxon>Kibdelosporangium</taxon>
    </lineage>
</organism>
<evidence type="ECO:0000313" key="3">
    <source>
        <dbReference type="Proteomes" id="UP000287547"/>
    </source>
</evidence>
<feature type="transmembrane region" description="Helical" evidence="1">
    <location>
        <begin position="6"/>
        <end position="30"/>
    </location>
</feature>
<dbReference type="AlphaFoldDB" id="A0A428ZHE2"/>
<gene>
    <name evidence="2" type="ORF">DMH04_10785</name>
</gene>
<dbReference type="EMBL" id="QHKI01000006">
    <property type="protein sequence ID" value="RSM87497.1"/>
    <property type="molecule type" value="Genomic_DNA"/>
</dbReference>
<accession>A0A428ZHE2</accession>
<keyword evidence="1" id="KW-1133">Transmembrane helix</keyword>
<dbReference type="Proteomes" id="UP000287547">
    <property type="component" value="Unassembled WGS sequence"/>
</dbReference>
<dbReference type="RefSeq" id="WP_037264089.1">
    <property type="nucleotide sequence ID" value="NZ_QHKI01000006.1"/>
</dbReference>
<reference evidence="2 3" key="1">
    <citation type="submission" date="2018-05" db="EMBL/GenBank/DDBJ databases">
        <title>Evolution of GPA BGCs.</title>
        <authorList>
            <person name="Waglechner N."/>
            <person name="Wright G.D."/>
        </authorList>
    </citation>
    <scope>NUCLEOTIDE SEQUENCE [LARGE SCALE GENOMIC DNA]</scope>
    <source>
        <strain evidence="2 3">A82846</strain>
    </source>
</reference>
<keyword evidence="1" id="KW-0812">Transmembrane</keyword>
<keyword evidence="1" id="KW-0472">Membrane</keyword>
<proteinExistence type="predicted"/>
<sequence>MGSLLTLGGAVIVTGAIAALLRMVIVWLALRGTEPKDRPAILRAVAALYRRNTDRRDRRAPQDARIWHHRWIV</sequence>
<evidence type="ECO:0000256" key="1">
    <source>
        <dbReference type="SAM" id="Phobius"/>
    </source>
</evidence>
<name>A0A428ZHE2_KIBAR</name>
<comment type="caution">
    <text evidence="2">The sequence shown here is derived from an EMBL/GenBank/DDBJ whole genome shotgun (WGS) entry which is preliminary data.</text>
</comment>
<protein>
    <submittedName>
        <fullName evidence="2">Uncharacterized protein</fullName>
    </submittedName>
</protein>
<evidence type="ECO:0000313" key="2">
    <source>
        <dbReference type="EMBL" id="RSM87497.1"/>
    </source>
</evidence>